<dbReference type="InterPro" id="IPR036850">
    <property type="entry name" value="NDK-like_dom_sf"/>
</dbReference>
<gene>
    <name evidence="2" type="ORF">AYI68_g1858</name>
</gene>
<accession>A0A1R0H480</accession>
<feature type="compositionally biased region" description="Polar residues" evidence="1">
    <location>
        <begin position="756"/>
        <end position="771"/>
    </location>
</feature>
<proteinExistence type="predicted"/>
<feature type="region of interest" description="Disordered" evidence="1">
    <location>
        <begin position="530"/>
        <end position="567"/>
    </location>
</feature>
<sequence length="1317" mass="145859">MTTITDSEEFSIILLSPLFSNSIIFNTVVSELEINGLSILDKRVVWLSLQNLLDLYSKSTSEENLSLIISRYSTGPCIALKVTGESPVFTVTMSMSSVDFLKDVVEKYPIFDHFIEYSTIDFYLFTSEPENSSHESNCIFNRNVLDLGVYDFVSKSFYFDSVVQDSQLIIISELQNIHLSPINEILFSNGLNVKFKETHRILENDSRISELVTKDNVIIQGKDDFENLFIHVYEISGISSYSKLRILINPKILGLKEKNISKSQSKDVTIILIPGKYSENLALVSAIDSIKPNNLNNDSQHIKLNSIKLIQHRNDANNNVLNIGTNQDIVLENDTSVSKSLLVVSSLIYDKISSRISQLLDSFHFNVITIEHITFNEESLSKIFEPEINISYQIKSELFIGRKSVAILLEKDHAVMECKKMISNLSPLITEIIGPKLRVSELLPFINPVELLFSSNTDLDSVFASKFISSLNDSKQFINDDILKTPVQEDFQQTINPSEKDNILAKISASSDNLLEDSKNPLSLKASIKDVTLDNMPSDSSQLESDPQSHDSMPFTDEKSDLRDEKKDESIIISPEIELPTIKPNCLENEDQSCVNQNVQDKNGTIGPNQVDNLNLKTEIVLQQDSVPSSEIEPMVNSAVSDERNKPIEGSFNFNQLGSNDFSVKNTHNITEDKSDKIDPNMESLEFNDEIHAVNTIQVNKKKDSNSELIASISNNNGHSESSTGDYNLESSEFSVVGGSHLSPLDEGIVSRIDSDTPSPTVNNDCTQSKDAPNHIISDPIISDVLSPDSFSKSSLNTENMSDTHLYQNLSPGNSLNSSDPLLISGSSVSFHSNSSEFGGESLSTHSSLKPSIVSKFINKFDKAASSDLENNIDYSKSIKPDPSYSVLSEKTDPENTIILSDKASLPDHPIYIHPEISVFKLNGSKNDNESKISHSPNNSDLSSLSQNIDELSISNSAKKIGIPSTPVLPISNKILKSPFFIYDNNLHKEADTKDCSSENRTNGINKSKPITPFNSEEPIEKEIKKTSLLEKLIDGAPTTDQIINKSTNQVSYLEPGINNNDDLNAIASEFSKSNNVHSPEKAPQAVDTIDNLSDKNIDPEKLNHEAIAFIDPNLDESLPKKSDLELCKEPPMEHPLRNQSLKNALKVHDKPSLHKKSSDYNLNHKTPINKLSGSPSIPKNSNASRSGPSFFKPTASSIAKINDSLRVKTSENRKVSVETKAPLKQVTHPNRTTSVSNISKTHNQSINVSCPEKCDTATVRKVSRKPPIPTFGRSSAIKKTPSNQQPISNLESVTTVRTKKPPLPSEARGNIIKSPQ</sequence>
<dbReference type="Gene3D" id="3.30.70.141">
    <property type="entry name" value="Nucleoside diphosphate kinase-like domain"/>
    <property type="match status" value="1"/>
</dbReference>
<feature type="compositionally biased region" description="Basic and acidic residues" evidence="1">
    <location>
        <begin position="556"/>
        <end position="567"/>
    </location>
</feature>
<dbReference type="STRING" id="133383.A0A1R0H480"/>
<comment type="caution">
    <text evidence="2">The sequence shown here is derived from an EMBL/GenBank/DDBJ whole genome shotgun (WGS) entry which is preliminary data.</text>
</comment>
<feature type="compositionally biased region" description="Polar residues" evidence="1">
    <location>
        <begin position="1160"/>
        <end position="1188"/>
    </location>
</feature>
<keyword evidence="3" id="KW-1185">Reference proteome</keyword>
<evidence type="ECO:0000313" key="3">
    <source>
        <dbReference type="Proteomes" id="UP000187455"/>
    </source>
</evidence>
<dbReference type="SUPFAM" id="SSF54919">
    <property type="entry name" value="Nucleoside diphosphate kinase, NDK"/>
    <property type="match status" value="1"/>
</dbReference>
<feature type="region of interest" description="Disordered" evidence="1">
    <location>
        <begin position="1150"/>
        <end position="1196"/>
    </location>
</feature>
<feature type="region of interest" description="Disordered" evidence="1">
    <location>
        <begin position="754"/>
        <end position="774"/>
    </location>
</feature>
<feature type="region of interest" description="Disordered" evidence="1">
    <location>
        <begin position="994"/>
        <end position="1015"/>
    </location>
</feature>
<feature type="compositionally biased region" description="Polar residues" evidence="1">
    <location>
        <begin position="535"/>
        <end position="546"/>
    </location>
</feature>
<name>A0A1R0H480_9FUNG</name>
<feature type="region of interest" description="Disordered" evidence="1">
    <location>
        <begin position="1265"/>
        <end position="1317"/>
    </location>
</feature>
<feature type="compositionally biased region" description="Polar residues" evidence="1">
    <location>
        <begin position="1281"/>
        <end position="1297"/>
    </location>
</feature>
<protein>
    <submittedName>
        <fullName evidence="2">Uncharacterized protein</fullName>
    </submittedName>
</protein>
<organism evidence="2 3">
    <name type="scientific">Smittium mucronatum</name>
    <dbReference type="NCBI Taxonomy" id="133383"/>
    <lineage>
        <taxon>Eukaryota</taxon>
        <taxon>Fungi</taxon>
        <taxon>Fungi incertae sedis</taxon>
        <taxon>Zoopagomycota</taxon>
        <taxon>Kickxellomycotina</taxon>
        <taxon>Harpellomycetes</taxon>
        <taxon>Harpellales</taxon>
        <taxon>Legeriomycetaceae</taxon>
        <taxon>Smittium</taxon>
    </lineage>
</organism>
<evidence type="ECO:0000313" key="2">
    <source>
        <dbReference type="EMBL" id="OLY83989.1"/>
    </source>
</evidence>
<dbReference type="Proteomes" id="UP000187455">
    <property type="component" value="Unassembled WGS sequence"/>
</dbReference>
<feature type="compositionally biased region" description="Basic and acidic residues" evidence="1">
    <location>
        <begin position="1150"/>
        <end position="1159"/>
    </location>
</feature>
<evidence type="ECO:0000256" key="1">
    <source>
        <dbReference type="SAM" id="MobiDB-lite"/>
    </source>
</evidence>
<dbReference type="EMBL" id="LSSL01000671">
    <property type="protein sequence ID" value="OLY83989.1"/>
    <property type="molecule type" value="Genomic_DNA"/>
</dbReference>
<reference evidence="2 3" key="1">
    <citation type="journal article" date="2016" name="Mol. Biol. Evol.">
        <title>Genome-Wide Survey of Gut Fungi (Harpellales) Reveals the First Horizontally Transferred Ubiquitin Gene from a Mosquito Host.</title>
        <authorList>
            <person name="Wang Y."/>
            <person name="White M.M."/>
            <person name="Kvist S."/>
            <person name="Moncalvo J.M."/>
        </authorList>
    </citation>
    <scope>NUCLEOTIDE SEQUENCE [LARGE SCALE GENOMIC DNA]</scope>
    <source>
        <strain evidence="2 3">ALG-7-W6</strain>
    </source>
</reference>
<dbReference type="OrthoDB" id="2162449at2759"/>